<protein>
    <submittedName>
        <fullName evidence="1">Uncharacterized protein</fullName>
    </submittedName>
</protein>
<evidence type="ECO:0000313" key="1">
    <source>
        <dbReference type="EMBL" id="EJW95898.1"/>
    </source>
</evidence>
<comment type="caution">
    <text evidence="1">The sequence shown here is derived from an EMBL/GenBank/DDBJ whole genome shotgun (WGS) entry which is preliminary data.</text>
</comment>
<reference evidence="1" key="1">
    <citation type="journal article" date="2012" name="PLoS ONE">
        <title>Gene sets for utilization of primary and secondary nutrition supplies in the distal gut of endangered iberian lynx.</title>
        <authorList>
            <person name="Alcaide M."/>
            <person name="Messina E."/>
            <person name="Richter M."/>
            <person name="Bargiela R."/>
            <person name="Peplies J."/>
            <person name="Huws S.A."/>
            <person name="Newbold C.J."/>
            <person name="Golyshin P.N."/>
            <person name="Simon M.A."/>
            <person name="Lopez G."/>
            <person name="Yakimov M.M."/>
            <person name="Ferrer M."/>
        </authorList>
    </citation>
    <scope>NUCLEOTIDE SEQUENCE</scope>
</reference>
<proteinExistence type="predicted"/>
<accession>J9FN64</accession>
<feature type="non-terminal residue" evidence="1">
    <location>
        <position position="1"/>
    </location>
</feature>
<sequence length="64" mass="7774">AYKERHPEVRCYDKVDITQEEYHCFMTALEERLAQEEAARQARHAKARPWKKMLETFSFEADRQ</sequence>
<name>J9FN64_9ZZZZ</name>
<gene>
    <name evidence="1" type="ORF">EVA_15996</name>
</gene>
<dbReference type="EMBL" id="AMCI01005563">
    <property type="protein sequence ID" value="EJW95898.1"/>
    <property type="molecule type" value="Genomic_DNA"/>
</dbReference>
<organism evidence="1">
    <name type="scientific">gut metagenome</name>
    <dbReference type="NCBI Taxonomy" id="749906"/>
    <lineage>
        <taxon>unclassified sequences</taxon>
        <taxon>metagenomes</taxon>
        <taxon>organismal metagenomes</taxon>
    </lineage>
</organism>
<dbReference type="AlphaFoldDB" id="J9FN64"/>